<evidence type="ECO:0000313" key="2">
    <source>
        <dbReference type="Proteomes" id="UP000499080"/>
    </source>
</evidence>
<reference evidence="1 2" key="1">
    <citation type="journal article" date="2019" name="Sci. Rep.">
        <title>Orb-weaving spider Araneus ventricosus genome elucidates the spidroin gene catalogue.</title>
        <authorList>
            <person name="Kono N."/>
            <person name="Nakamura H."/>
            <person name="Ohtoshi R."/>
            <person name="Moran D.A.P."/>
            <person name="Shinohara A."/>
            <person name="Yoshida Y."/>
            <person name="Fujiwara M."/>
            <person name="Mori M."/>
            <person name="Tomita M."/>
            <person name="Arakawa K."/>
        </authorList>
    </citation>
    <scope>NUCLEOTIDE SEQUENCE [LARGE SCALE GENOMIC DNA]</scope>
</reference>
<accession>A0A4Y2JD49</accession>
<dbReference type="EMBL" id="BGPR01003363">
    <property type="protein sequence ID" value="GBM87172.1"/>
    <property type="molecule type" value="Genomic_DNA"/>
</dbReference>
<keyword evidence="2" id="KW-1185">Reference proteome</keyword>
<evidence type="ECO:0000313" key="1">
    <source>
        <dbReference type="EMBL" id="GBM87172.1"/>
    </source>
</evidence>
<dbReference type="Proteomes" id="UP000499080">
    <property type="component" value="Unassembled WGS sequence"/>
</dbReference>
<comment type="caution">
    <text evidence="1">The sequence shown here is derived from an EMBL/GenBank/DDBJ whole genome shotgun (WGS) entry which is preliminary data.</text>
</comment>
<proteinExistence type="predicted"/>
<sequence>MDEDDTELSKLPHHMGGHFAHGVIFGASQAHIRGGSSEEPPSGLEAETLPRSHRFAFVECRCKTAVALSKVVGGLVNYREIIPESSPLEVQFRFTAH</sequence>
<protein>
    <submittedName>
        <fullName evidence="1">Uncharacterized protein</fullName>
    </submittedName>
</protein>
<name>A0A4Y2JD49_ARAVE</name>
<organism evidence="1 2">
    <name type="scientific">Araneus ventricosus</name>
    <name type="common">Orbweaver spider</name>
    <name type="synonym">Epeira ventricosa</name>
    <dbReference type="NCBI Taxonomy" id="182803"/>
    <lineage>
        <taxon>Eukaryota</taxon>
        <taxon>Metazoa</taxon>
        <taxon>Ecdysozoa</taxon>
        <taxon>Arthropoda</taxon>
        <taxon>Chelicerata</taxon>
        <taxon>Arachnida</taxon>
        <taxon>Araneae</taxon>
        <taxon>Araneomorphae</taxon>
        <taxon>Entelegynae</taxon>
        <taxon>Araneoidea</taxon>
        <taxon>Araneidae</taxon>
        <taxon>Araneus</taxon>
    </lineage>
</organism>
<dbReference type="AlphaFoldDB" id="A0A4Y2JD49"/>
<gene>
    <name evidence="1" type="ORF">AVEN_6107_1</name>
</gene>